<feature type="compositionally biased region" description="Low complexity" evidence="1">
    <location>
        <begin position="270"/>
        <end position="282"/>
    </location>
</feature>
<dbReference type="Proteomes" id="UP000007259">
    <property type="component" value="Chromosome 31"/>
</dbReference>
<dbReference type="InterPro" id="IPR001611">
    <property type="entry name" value="Leu-rich_rpt"/>
</dbReference>
<dbReference type="SMART" id="SM00368">
    <property type="entry name" value="LRR_RI"/>
    <property type="match status" value="3"/>
</dbReference>
<sequence length="815" mass="87850">MIFDPCGDLLKDYSAFCESLCVTEREDVYSAILTRVVEVPPLPEDELEVSEGVSGGAGDAVDRRLISAAANAKGSRPSTKTASKEKASAGGKHKSLFKGSQEASTKPAEEETPPRLPVTPTMTYVSLRYPVFCVNQRDMTPLSRAMPHCPSLLSVELIGCGLSVQSYMQLVEAVYRSPRVLSVAVDFNQHISGGSSTPYPLDKASHARLLENTREQAGFVIDPTLRNAASPSLGDALEMSVGDLCGLSVASGNSPEGPLSLNTVPAIPPGGASTADAAASGDRNSSRAVGGDPKPVAMRNSRLSQTTAADASVTALTETQRVGEAGDEDHGGGSSELYFYPTQYCGLDQLPTQLELQLQEETEKKGKVDGKRLQQVQAQRDTLRSFNRKNRMSVPKSWDGILFTGIRFLSLRGNGIDDAAVTGIVDVLKHNPRSQLESLNLWGNNITDLGATALAQLLRHNRDIRVLDVGNNKLSDTGLLELVDTFRMHQVSSLEEVLAVRRAYLTRRGATAEERKASGQPLLATDIPSYEDLYAYWWYMKQQQLHQQPPPLPHVTERSGAADATSQVWNNSLSPAPYLAPPPPPPQRDASLSPSSSAKRTSSSKSKSVRSELVAGGCSGGSMTSAAGTLSSSAARAAMRPTAAFDRDCVRVCHLAENDPFIRVPGNTVLEVLNMEENRYVTIVGVREAARRLALREPTTTAEMLSMVEVREVHLTPPLSASGPHSAASSSMEGANKRLSSAVHRSTPVASQPTPAPLTVIHPPELHCAGLRLRMCAVGCHRESDRRTWPEMDEVQQRLNASLEQWSHSRAALRT</sequence>
<feature type="compositionally biased region" description="Low complexity" evidence="1">
    <location>
        <begin position="717"/>
        <end position="731"/>
    </location>
</feature>
<dbReference type="PANTHER" id="PTHR46984:SF1">
    <property type="entry name" value="LEUCINE-RICH REPEAT-CONTAINING PROTEIN 71"/>
    <property type="match status" value="1"/>
</dbReference>
<feature type="compositionally biased region" description="Pro residues" evidence="1">
    <location>
        <begin position="578"/>
        <end position="587"/>
    </location>
</feature>
<dbReference type="SUPFAM" id="SSF52047">
    <property type="entry name" value="RNI-like"/>
    <property type="match status" value="1"/>
</dbReference>
<dbReference type="EMBL" id="FR799584">
    <property type="protein sequence ID" value="CBZ29716.1"/>
    <property type="molecule type" value="Genomic_DNA"/>
</dbReference>
<dbReference type="PANTHER" id="PTHR46984">
    <property type="entry name" value="LEUCINE-RICH REPEAT-CONTAINING PROTEIN 71"/>
    <property type="match status" value="1"/>
</dbReference>
<evidence type="ECO:0000313" key="2">
    <source>
        <dbReference type="EMBL" id="CBZ29716.1"/>
    </source>
</evidence>
<evidence type="ECO:0000313" key="3">
    <source>
        <dbReference type="Proteomes" id="UP000007259"/>
    </source>
</evidence>
<feature type="region of interest" description="Disordered" evidence="1">
    <location>
        <begin position="265"/>
        <end position="313"/>
    </location>
</feature>
<dbReference type="GeneID" id="13453761"/>
<dbReference type="InterPro" id="IPR053040">
    <property type="entry name" value="LRR-containing_protein_71"/>
</dbReference>
<dbReference type="Pfam" id="PF13516">
    <property type="entry name" value="LRR_6"/>
    <property type="match status" value="2"/>
</dbReference>
<dbReference type="PhylomeDB" id="E9B399"/>
<feature type="region of interest" description="Disordered" evidence="1">
    <location>
        <begin position="572"/>
        <end position="627"/>
    </location>
</feature>
<proteinExistence type="predicted"/>
<accession>E9B399</accession>
<name>E9B399_LEIMU</name>
<feature type="region of interest" description="Disordered" evidence="1">
    <location>
        <begin position="69"/>
        <end position="119"/>
    </location>
</feature>
<dbReference type="OrthoDB" id="120976at2759"/>
<feature type="compositionally biased region" description="Low complexity" evidence="1">
    <location>
        <begin position="588"/>
        <end position="606"/>
    </location>
</feature>
<dbReference type="AlphaFoldDB" id="E9B399"/>
<dbReference type="OMA" id="LHYPVFC"/>
<evidence type="ECO:0008006" key="4">
    <source>
        <dbReference type="Google" id="ProtNLM"/>
    </source>
</evidence>
<gene>
    <name evidence="2" type="ORF">LMXM_31_3160</name>
</gene>
<dbReference type="RefSeq" id="XP_003878167.1">
    <property type="nucleotide sequence ID" value="XM_003878118.1"/>
</dbReference>
<feature type="region of interest" description="Disordered" evidence="1">
    <location>
        <begin position="717"/>
        <end position="761"/>
    </location>
</feature>
<protein>
    <recommendedName>
        <fullName evidence="4">Leucine-rich repeat protein (LRRP)</fullName>
    </recommendedName>
</protein>
<dbReference type="VEuPathDB" id="TriTrypDB:LmxM.31.3160"/>
<dbReference type="InterPro" id="IPR032675">
    <property type="entry name" value="LRR_dom_sf"/>
</dbReference>
<dbReference type="KEGG" id="lmi:LMXM_31_3160"/>
<keyword evidence="3" id="KW-1185">Reference proteome</keyword>
<reference evidence="2 3" key="1">
    <citation type="journal article" date="2011" name="Genome Res.">
        <title>Chromosome and gene copy number variation allow major structural change between species and strains of Leishmania.</title>
        <authorList>
            <person name="Rogers M.B."/>
            <person name="Hilley J.D."/>
            <person name="Dickens N.J."/>
            <person name="Wilkes J."/>
            <person name="Bates P.A."/>
            <person name="Depledge D.P."/>
            <person name="Harris D."/>
            <person name="Her Y."/>
            <person name="Herzyk P."/>
            <person name="Imamura H."/>
            <person name="Otto T.D."/>
            <person name="Sanders M."/>
            <person name="Seeger K."/>
            <person name="Dujardin J.C."/>
            <person name="Berriman M."/>
            <person name="Smith D.F."/>
            <person name="Hertz-Fowler C."/>
            <person name="Mottram J.C."/>
        </authorList>
    </citation>
    <scope>NUCLEOTIDE SEQUENCE [LARGE SCALE GENOMIC DNA]</scope>
    <source>
        <strain evidence="2 3">MHOM/GT/2001/U1103</strain>
    </source>
</reference>
<dbReference type="Gene3D" id="3.80.10.10">
    <property type="entry name" value="Ribonuclease Inhibitor"/>
    <property type="match status" value="1"/>
</dbReference>
<organism evidence="2 3">
    <name type="scientific">Leishmania mexicana (strain MHOM/GT/2001/U1103)</name>
    <dbReference type="NCBI Taxonomy" id="929439"/>
    <lineage>
        <taxon>Eukaryota</taxon>
        <taxon>Discoba</taxon>
        <taxon>Euglenozoa</taxon>
        <taxon>Kinetoplastea</taxon>
        <taxon>Metakinetoplastina</taxon>
        <taxon>Trypanosomatida</taxon>
        <taxon>Trypanosomatidae</taxon>
        <taxon>Leishmaniinae</taxon>
        <taxon>Leishmania</taxon>
    </lineage>
</organism>
<evidence type="ECO:0000256" key="1">
    <source>
        <dbReference type="SAM" id="MobiDB-lite"/>
    </source>
</evidence>
<feature type="compositionally biased region" description="Polar residues" evidence="1">
    <location>
        <begin position="301"/>
        <end position="313"/>
    </location>
</feature>